<dbReference type="OrthoDB" id="10279782at2759"/>
<gene>
    <name evidence="1" type="ORF">M404DRAFT_826959</name>
</gene>
<dbReference type="EMBL" id="KN832012">
    <property type="protein sequence ID" value="KIN98719.1"/>
    <property type="molecule type" value="Genomic_DNA"/>
</dbReference>
<sequence>MKASMLSLQFLCWRWLGRDRFALMGIYSWKWEFRVARSFGRCILRPDVNLDCLLHTIPAALVWRISQRSPTLKLFSSGLHGAPGALHISFTDECPVELNLVYNCVPDFYEYAEPRPGVTPLDTDPYVVSTSEKLKESQGWFAMNTISVQRVGHKAGVPVPYLRRED</sequence>
<reference evidence="2" key="2">
    <citation type="submission" date="2015-01" db="EMBL/GenBank/DDBJ databases">
        <title>Evolutionary Origins and Diversification of the Mycorrhizal Mutualists.</title>
        <authorList>
            <consortium name="DOE Joint Genome Institute"/>
            <consortium name="Mycorrhizal Genomics Consortium"/>
            <person name="Kohler A."/>
            <person name="Kuo A."/>
            <person name="Nagy L.G."/>
            <person name="Floudas D."/>
            <person name="Copeland A."/>
            <person name="Barry K.W."/>
            <person name="Cichocki N."/>
            <person name="Veneault-Fourrey C."/>
            <person name="LaButti K."/>
            <person name="Lindquist E.A."/>
            <person name="Lipzen A."/>
            <person name="Lundell T."/>
            <person name="Morin E."/>
            <person name="Murat C."/>
            <person name="Riley R."/>
            <person name="Ohm R."/>
            <person name="Sun H."/>
            <person name="Tunlid A."/>
            <person name="Henrissat B."/>
            <person name="Grigoriev I.V."/>
            <person name="Hibbett D.S."/>
            <person name="Martin F."/>
        </authorList>
    </citation>
    <scope>NUCLEOTIDE SEQUENCE [LARGE SCALE GENOMIC DNA]</scope>
    <source>
        <strain evidence="2">Marx 270</strain>
    </source>
</reference>
<organism evidence="1 2">
    <name type="scientific">Pisolithus tinctorius Marx 270</name>
    <dbReference type="NCBI Taxonomy" id="870435"/>
    <lineage>
        <taxon>Eukaryota</taxon>
        <taxon>Fungi</taxon>
        <taxon>Dikarya</taxon>
        <taxon>Basidiomycota</taxon>
        <taxon>Agaricomycotina</taxon>
        <taxon>Agaricomycetes</taxon>
        <taxon>Agaricomycetidae</taxon>
        <taxon>Boletales</taxon>
        <taxon>Sclerodermatineae</taxon>
        <taxon>Pisolithaceae</taxon>
        <taxon>Pisolithus</taxon>
    </lineage>
</organism>
<dbReference type="HOGENOM" id="CLU_1603419_0_0_1"/>
<dbReference type="Proteomes" id="UP000054217">
    <property type="component" value="Unassembled WGS sequence"/>
</dbReference>
<protein>
    <submittedName>
        <fullName evidence="1">Uncharacterized protein</fullName>
    </submittedName>
</protein>
<keyword evidence="2" id="KW-1185">Reference proteome</keyword>
<proteinExistence type="predicted"/>
<name>A0A0C3NC53_PISTI</name>
<accession>A0A0C3NC53</accession>
<dbReference type="InParanoid" id="A0A0C3NC53"/>
<evidence type="ECO:0000313" key="1">
    <source>
        <dbReference type="EMBL" id="KIN98719.1"/>
    </source>
</evidence>
<dbReference type="AlphaFoldDB" id="A0A0C3NC53"/>
<evidence type="ECO:0000313" key="2">
    <source>
        <dbReference type="Proteomes" id="UP000054217"/>
    </source>
</evidence>
<reference evidence="1 2" key="1">
    <citation type="submission" date="2014-04" db="EMBL/GenBank/DDBJ databases">
        <authorList>
            <consortium name="DOE Joint Genome Institute"/>
            <person name="Kuo A."/>
            <person name="Kohler A."/>
            <person name="Costa M.D."/>
            <person name="Nagy L.G."/>
            <person name="Floudas D."/>
            <person name="Copeland A."/>
            <person name="Barry K.W."/>
            <person name="Cichocki N."/>
            <person name="Veneault-Fourrey C."/>
            <person name="LaButti K."/>
            <person name="Lindquist E.A."/>
            <person name="Lipzen A."/>
            <person name="Lundell T."/>
            <person name="Morin E."/>
            <person name="Murat C."/>
            <person name="Sun H."/>
            <person name="Tunlid A."/>
            <person name="Henrissat B."/>
            <person name="Grigoriev I.V."/>
            <person name="Hibbett D.S."/>
            <person name="Martin F."/>
            <person name="Nordberg H.P."/>
            <person name="Cantor M.N."/>
            <person name="Hua S.X."/>
        </authorList>
    </citation>
    <scope>NUCLEOTIDE SEQUENCE [LARGE SCALE GENOMIC DNA]</scope>
    <source>
        <strain evidence="1 2">Marx 270</strain>
    </source>
</reference>